<dbReference type="Ensembl" id="ENSOCUT00000046288.1">
    <property type="protein sequence ID" value="ENSOCUP00000042105.1"/>
    <property type="gene ID" value="ENSOCUG00000017928.3"/>
</dbReference>
<dbReference type="GO" id="GO:0006412">
    <property type="term" value="P:translation"/>
    <property type="evidence" value="ECO:0007669"/>
    <property type="project" value="InterPro"/>
</dbReference>
<sequence>MAARAAKVARGWSASVLGVRPAACWLPGLTQVRWSRYGPEYRDPRVEKEHYRKPAAELTEEERYDRELRKTQLIKAAPATTTGSVFEDPVISKFTNMMMKGGNKVLARSLMTQTLEAVKRKQFEKYQAASAEEQATIERNPYVIFHQALKNCEPVIGLVPILRGGHFYQVPVPLAERRRRFLAMKWMITECREKKQRRTLIPGERGPRHPRSRASVVGFCPGAFLPYRWAPLHPHPSWTPVPPREPTVSSPGCLPPPQALLGLQSPQHCHSALKDSLRGVWPAGPSVSRPPAAPGTGLHLDPPLPAGSAPLIPAGAAGRGWARGRHPDPAEAARLLLSVCTHGEHSSSCSN</sequence>
<dbReference type="GO" id="GO:0005840">
    <property type="term" value="C:ribosome"/>
    <property type="evidence" value="ECO:0007669"/>
    <property type="project" value="UniProtKB-KW"/>
</dbReference>
<dbReference type="AlphaFoldDB" id="A0A5F9D8S9"/>
<name>A0A5F9D8S9_RABIT</name>
<protein>
    <recommendedName>
        <fullName evidence="4">Small ribosomal subunit protein uS7 domain-containing protein</fullName>
    </recommendedName>
</protein>
<dbReference type="SMR" id="A0A5F9D8S9"/>
<evidence type="ECO:0000256" key="3">
    <source>
        <dbReference type="ARBA" id="ARBA00023274"/>
    </source>
</evidence>
<dbReference type="Gene3D" id="1.10.455.10">
    <property type="entry name" value="Ribosomal protein S7 domain"/>
    <property type="match status" value="1"/>
</dbReference>
<dbReference type="Pfam" id="PF00177">
    <property type="entry name" value="Ribosomal_S7"/>
    <property type="match status" value="1"/>
</dbReference>
<dbReference type="STRING" id="9986.ENSOCUP00000042105"/>
<reference evidence="5" key="3">
    <citation type="submission" date="2025-09" db="UniProtKB">
        <authorList>
            <consortium name="Ensembl"/>
        </authorList>
    </citation>
    <scope>IDENTIFICATION</scope>
    <source>
        <strain evidence="5">Thorbecke</strain>
    </source>
</reference>
<dbReference type="InterPro" id="IPR036823">
    <property type="entry name" value="Ribosomal_uS7_dom_sf"/>
</dbReference>
<evidence type="ECO:0000313" key="6">
    <source>
        <dbReference type="Proteomes" id="UP000001811"/>
    </source>
</evidence>
<evidence type="ECO:0000256" key="2">
    <source>
        <dbReference type="ARBA" id="ARBA00022980"/>
    </source>
</evidence>
<feature type="domain" description="Small ribosomal subunit protein uS7" evidence="4">
    <location>
        <begin position="80"/>
        <end position="197"/>
    </location>
</feature>
<evidence type="ECO:0000256" key="1">
    <source>
        <dbReference type="ARBA" id="ARBA00007151"/>
    </source>
</evidence>
<reference evidence="5" key="2">
    <citation type="submission" date="2025-08" db="UniProtKB">
        <authorList>
            <consortium name="Ensembl"/>
        </authorList>
    </citation>
    <scope>IDENTIFICATION</scope>
    <source>
        <strain evidence="5">Thorbecke</strain>
    </source>
</reference>
<keyword evidence="6" id="KW-1185">Reference proteome</keyword>
<dbReference type="Bgee" id="ENSOCUG00000017928">
    <property type="expression patterns" value="Expressed in skeletal muscle tissue and 19 other cell types or tissues"/>
</dbReference>
<comment type="similarity">
    <text evidence="1">Belongs to the universal ribosomal protein uS7 family.</text>
</comment>
<dbReference type="FunCoup" id="A0A5F9D8S9">
    <property type="interactions" value="759"/>
</dbReference>
<dbReference type="InterPro" id="IPR023798">
    <property type="entry name" value="Ribosomal_uS7_dom"/>
</dbReference>
<proteinExistence type="inferred from homology"/>
<keyword evidence="3" id="KW-0687">Ribonucleoprotein</keyword>
<dbReference type="InParanoid" id="A0A5F9D8S9"/>
<dbReference type="GeneTree" id="ENSGT00390000014620"/>
<evidence type="ECO:0000259" key="4">
    <source>
        <dbReference type="Pfam" id="PF00177"/>
    </source>
</evidence>
<keyword evidence="2" id="KW-0689">Ribosomal protein</keyword>
<dbReference type="GO" id="GO:1990904">
    <property type="term" value="C:ribonucleoprotein complex"/>
    <property type="evidence" value="ECO:0007669"/>
    <property type="project" value="UniProtKB-KW"/>
</dbReference>
<dbReference type="SUPFAM" id="SSF47973">
    <property type="entry name" value="Ribosomal protein S7"/>
    <property type="match status" value="1"/>
</dbReference>
<organism evidence="5 6">
    <name type="scientific">Oryctolagus cuniculus</name>
    <name type="common">Rabbit</name>
    <dbReference type="NCBI Taxonomy" id="9986"/>
    <lineage>
        <taxon>Eukaryota</taxon>
        <taxon>Metazoa</taxon>
        <taxon>Chordata</taxon>
        <taxon>Craniata</taxon>
        <taxon>Vertebrata</taxon>
        <taxon>Euteleostomi</taxon>
        <taxon>Mammalia</taxon>
        <taxon>Eutheria</taxon>
        <taxon>Euarchontoglires</taxon>
        <taxon>Glires</taxon>
        <taxon>Lagomorpha</taxon>
        <taxon>Leporidae</taxon>
        <taxon>Oryctolagus</taxon>
    </lineage>
</organism>
<reference evidence="5 6" key="1">
    <citation type="journal article" date="2011" name="Nature">
        <title>A high-resolution map of human evolutionary constraint using 29 mammals.</title>
        <authorList>
            <person name="Lindblad-Toh K."/>
            <person name="Garber M."/>
            <person name="Zuk O."/>
            <person name="Lin M.F."/>
            <person name="Parker B.J."/>
            <person name="Washietl S."/>
            <person name="Kheradpour P."/>
            <person name="Ernst J."/>
            <person name="Jordan G."/>
            <person name="Mauceli E."/>
            <person name="Ward L.D."/>
            <person name="Lowe C.B."/>
            <person name="Holloway A.K."/>
            <person name="Clamp M."/>
            <person name="Gnerre S."/>
            <person name="Alfoldi J."/>
            <person name="Beal K."/>
            <person name="Chang J."/>
            <person name="Clawson H."/>
            <person name="Cuff J."/>
            <person name="Di Palma F."/>
            <person name="Fitzgerald S."/>
            <person name="Flicek P."/>
            <person name="Guttman M."/>
            <person name="Hubisz M.J."/>
            <person name="Jaffe D.B."/>
            <person name="Jungreis I."/>
            <person name="Kent W.J."/>
            <person name="Kostka D."/>
            <person name="Lara M."/>
            <person name="Martins A.L."/>
            <person name="Massingham T."/>
            <person name="Moltke I."/>
            <person name="Raney B.J."/>
            <person name="Rasmussen M.D."/>
            <person name="Robinson J."/>
            <person name="Stark A."/>
            <person name="Vilella A.J."/>
            <person name="Wen J."/>
            <person name="Xie X."/>
            <person name="Zody M.C."/>
            <person name="Baldwin J."/>
            <person name="Bloom T."/>
            <person name="Chin C.W."/>
            <person name="Heiman D."/>
            <person name="Nicol R."/>
            <person name="Nusbaum C."/>
            <person name="Young S."/>
            <person name="Wilkinson J."/>
            <person name="Worley K.C."/>
            <person name="Kovar C.L."/>
            <person name="Muzny D.M."/>
            <person name="Gibbs R.A."/>
            <person name="Cree A."/>
            <person name="Dihn H.H."/>
            <person name="Fowler G."/>
            <person name="Jhangiani S."/>
            <person name="Joshi V."/>
            <person name="Lee S."/>
            <person name="Lewis L.R."/>
            <person name="Nazareth L.V."/>
            <person name="Okwuonu G."/>
            <person name="Santibanez J."/>
            <person name="Warren W.C."/>
            <person name="Mardis E.R."/>
            <person name="Weinstock G.M."/>
            <person name="Wilson R.K."/>
            <person name="Delehaunty K."/>
            <person name="Dooling D."/>
            <person name="Fronik C."/>
            <person name="Fulton L."/>
            <person name="Fulton B."/>
            <person name="Graves T."/>
            <person name="Minx P."/>
            <person name="Sodergren E."/>
            <person name="Birney E."/>
            <person name="Margulies E.H."/>
            <person name="Herrero J."/>
            <person name="Green E.D."/>
            <person name="Haussler D."/>
            <person name="Siepel A."/>
            <person name="Goldman N."/>
            <person name="Pollard K.S."/>
            <person name="Pedersen J.S."/>
            <person name="Lander E.S."/>
            <person name="Kellis M."/>
        </authorList>
    </citation>
    <scope>NUCLEOTIDE SEQUENCE [LARGE SCALE GENOMIC DNA]</scope>
    <source>
        <strain evidence="6">Thorbecke</strain>
    </source>
</reference>
<dbReference type="Proteomes" id="UP000001811">
    <property type="component" value="Unplaced"/>
</dbReference>
<evidence type="ECO:0000313" key="5">
    <source>
        <dbReference type="Ensembl" id="ENSOCUP00000042105.1"/>
    </source>
</evidence>
<accession>A0A5F9D8S9</accession>
<dbReference type="PANTHER" id="PTHR11205">
    <property type="entry name" value="RIBOSOMAL PROTEIN S7"/>
    <property type="match status" value="1"/>
</dbReference>
<dbReference type="InterPro" id="IPR000235">
    <property type="entry name" value="Ribosomal_uS7"/>
</dbReference>
<dbReference type="CDD" id="cd14870">
    <property type="entry name" value="uS7_Mitochondria_Mammalian"/>
    <property type="match status" value="1"/>
</dbReference>